<dbReference type="EMBL" id="LXQA010602379">
    <property type="protein sequence ID" value="MCI61587.1"/>
    <property type="molecule type" value="Genomic_DNA"/>
</dbReference>
<accession>A0A392TMB7</accession>
<reference evidence="1 2" key="1">
    <citation type="journal article" date="2018" name="Front. Plant Sci.">
        <title>Red Clover (Trifolium pratense) and Zigzag Clover (T. medium) - A Picture of Genomic Similarities and Differences.</title>
        <authorList>
            <person name="Dluhosova J."/>
            <person name="Istvanek J."/>
            <person name="Nedelnik J."/>
            <person name="Repkova J."/>
        </authorList>
    </citation>
    <scope>NUCLEOTIDE SEQUENCE [LARGE SCALE GENOMIC DNA]</scope>
    <source>
        <strain evidence="2">cv. 10/8</strain>
        <tissue evidence="1">Leaf</tissue>
    </source>
</reference>
<dbReference type="AlphaFoldDB" id="A0A392TMB7"/>
<comment type="caution">
    <text evidence="1">The sequence shown here is derived from an EMBL/GenBank/DDBJ whole genome shotgun (WGS) entry which is preliminary data.</text>
</comment>
<evidence type="ECO:0000313" key="1">
    <source>
        <dbReference type="EMBL" id="MCI61587.1"/>
    </source>
</evidence>
<organism evidence="1 2">
    <name type="scientific">Trifolium medium</name>
    <dbReference type="NCBI Taxonomy" id="97028"/>
    <lineage>
        <taxon>Eukaryota</taxon>
        <taxon>Viridiplantae</taxon>
        <taxon>Streptophyta</taxon>
        <taxon>Embryophyta</taxon>
        <taxon>Tracheophyta</taxon>
        <taxon>Spermatophyta</taxon>
        <taxon>Magnoliopsida</taxon>
        <taxon>eudicotyledons</taxon>
        <taxon>Gunneridae</taxon>
        <taxon>Pentapetalae</taxon>
        <taxon>rosids</taxon>
        <taxon>fabids</taxon>
        <taxon>Fabales</taxon>
        <taxon>Fabaceae</taxon>
        <taxon>Papilionoideae</taxon>
        <taxon>50 kb inversion clade</taxon>
        <taxon>NPAAA clade</taxon>
        <taxon>Hologalegina</taxon>
        <taxon>IRL clade</taxon>
        <taxon>Trifolieae</taxon>
        <taxon>Trifolium</taxon>
    </lineage>
</organism>
<proteinExistence type="predicted"/>
<dbReference type="Proteomes" id="UP000265520">
    <property type="component" value="Unassembled WGS sequence"/>
</dbReference>
<keyword evidence="2" id="KW-1185">Reference proteome</keyword>
<sequence>QLKVKNSSSKGKHVYSPQSTRPCFRCGNYHKDECMKGKGVCNFCKQPRYMRNDCPKWKSLGGAEGSTKSEIPGTQCSELLRSDQKF</sequence>
<feature type="non-terminal residue" evidence="1">
    <location>
        <position position="1"/>
    </location>
</feature>
<name>A0A392TMB7_9FABA</name>
<evidence type="ECO:0000313" key="2">
    <source>
        <dbReference type="Proteomes" id="UP000265520"/>
    </source>
</evidence>
<protein>
    <submittedName>
        <fullName evidence="1">Uncharacterized protein</fullName>
    </submittedName>
</protein>